<accession>A0A5J4QFR0</accession>
<evidence type="ECO:0000313" key="1">
    <source>
        <dbReference type="EMBL" id="KAA6319614.1"/>
    </source>
</evidence>
<dbReference type="AlphaFoldDB" id="A0A5J4QFR0"/>
<proteinExistence type="predicted"/>
<reference evidence="1" key="1">
    <citation type="submission" date="2019-03" db="EMBL/GenBank/DDBJ databases">
        <title>Single cell metagenomics reveals metabolic interactions within the superorganism composed of flagellate Streblomastix strix and complex community of Bacteroidetes bacteria on its surface.</title>
        <authorList>
            <person name="Treitli S.C."/>
            <person name="Kolisko M."/>
            <person name="Husnik F."/>
            <person name="Keeling P."/>
            <person name="Hampl V."/>
        </authorList>
    </citation>
    <scope>NUCLEOTIDE SEQUENCE</scope>
    <source>
        <strain evidence="1">STM</strain>
    </source>
</reference>
<organism evidence="1">
    <name type="scientific">termite gut metagenome</name>
    <dbReference type="NCBI Taxonomy" id="433724"/>
    <lineage>
        <taxon>unclassified sequences</taxon>
        <taxon>metagenomes</taxon>
        <taxon>organismal metagenomes</taxon>
    </lineage>
</organism>
<comment type="caution">
    <text evidence="1">The sequence shown here is derived from an EMBL/GenBank/DDBJ whole genome shotgun (WGS) entry which is preliminary data.</text>
</comment>
<dbReference type="EMBL" id="SNRY01003825">
    <property type="protein sequence ID" value="KAA6319614.1"/>
    <property type="molecule type" value="Genomic_DNA"/>
</dbReference>
<protein>
    <submittedName>
        <fullName evidence="1">Uncharacterized protein</fullName>
    </submittedName>
</protein>
<gene>
    <name evidence="1" type="ORF">EZS27_030513</name>
</gene>
<sequence length="48" mass="5553">MEVIFDSVGVEESGICELFYTYITPLEFSFYQLKNSSNQSHARENNNT</sequence>
<name>A0A5J4QFR0_9ZZZZ</name>